<reference evidence="2 3" key="1">
    <citation type="submission" date="2017-08" db="EMBL/GenBank/DDBJ databases">
        <title>Lysobacter sylvestris genome.</title>
        <authorList>
            <person name="Zhang D.-C."/>
            <person name="Albuquerque L."/>
            <person name="Franca L."/>
            <person name="Froufe H.J.C."/>
            <person name="Barroso C."/>
            <person name="Egas C."/>
            <person name="Da Costa M."/>
            <person name="Margesin R."/>
        </authorList>
    </citation>
    <scope>NUCLEOTIDE SEQUENCE [LARGE SCALE GENOMIC DNA]</scope>
    <source>
        <strain evidence="2 3">AM20-91</strain>
    </source>
</reference>
<evidence type="ECO:0000313" key="3">
    <source>
        <dbReference type="Proteomes" id="UP000236220"/>
    </source>
</evidence>
<dbReference type="AlphaFoldDB" id="A0A2K1Q3V0"/>
<proteinExistence type="predicted"/>
<dbReference type="Proteomes" id="UP000236220">
    <property type="component" value="Unassembled WGS sequence"/>
</dbReference>
<feature type="chain" id="PRO_5014461605" evidence="1">
    <location>
        <begin position="22"/>
        <end position="146"/>
    </location>
</feature>
<accession>A0A2K1Q3V0</accession>
<evidence type="ECO:0000313" key="2">
    <source>
        <dbReference type="EMBL" id="PNS09730.1"/>
    </source>
</evidence>
<protein>
    <submittedName>
        <fullName evidence="2">Uncharacterized protein</fullName>
    </submittedName>
</protein>
<evidence type="ECO:0000256" key="1">
    <source>
        <dbReference type="SAM" id="SignalP"/>
    </source>
</evidence>
<name>A0A2K1Q3V0_9GAMM</name>
<keyword evidence="3" id="KW-1185">Reference proteome</keyword>
<feature type="signal peptide" evidence="1">
    <location>
        <begin position="1"/>
        <end position="21"/>
    </location>
</feature>
<gene>
    <name evidence="2" type="ORF">Lysil_1359</name>
</gene>
<organism evidence="2 3">
    <name type="scientific">Solilutibacter silvestris</name>
    <dbReference type="NCBI Taxonomy" id="1645665"/>
    <lineage>
        <taxon>Bacteria</taxon>
        <taxon>Pseudomonadati</taxon>
        <taxon>Pseudomonadota</taxon>
        <taxon>Gammaproteobacteria</taxon>
        <taxon>Lysobacterales</taxon>
        <taxon>Lysobacteraceae</taxon>
        <taxon>Solilutibacter</taxon>
    </lineage>
</organism>
<keyword evidence="1" id="KW-0732">Signal</keyword>
<sequence>MRAVFRSVVAILLTWSGAVSAQSGSKCPTLPANSGLVWQEIQSDSLLFCRAVRDDGSDAFALTFTRKPTFNPDRRNSADVSSFDGQSLQWYRSSLAGNPDLQVRESLVKLDDGSTLQMVVRANDATGLQRAFGEISALKIAPVAIR</sequence>
<dbReference type="EMBL" id="NPZB01000001">
    <property type="protein sequence ID" value="PNS09730.1"/>
    <property type="molecule type" value="Genomic_DNA"/>
</dbReference>
<comment type="caution">
    <text evidence="2">The sequence shown here is derived from an EMBL/GenBank/DDBJ whole genome shotgun (WGS) entry which is preliminary data.</text>
</comment>